<organism evidence="12 13">
    <name type="scientific">Aedes aegypti</name>
    <name type="common">Yellowfever mosquito</name>
    <name type="synonym">Culex aegypti</name>
    <dbReference type="NCBI Taxonomy" id="7159"/>
    <lineage>
        <taxon>Eukaryota</taxon>
        <taxon>Metazoa</taxon>
        <taxon>Ecdysozoa</taxon>
        <taxon>Arthropoda</taxon>
        <taxon>Hexapoda</taxon>
        <taxon>Insecta</taxon>
        <taxon>Pterygota</taxon>
        <taxon>Neoptera</taxon>
        <taxon>Endopterygota</taxon>
        <taxon>Diptera</taxon>
        <taxon>Nematocera</taxon>
        <taxon>Culicoidea</taxon>
        <taxon>Culicidae</taxon>
        <taxon>Culicinae</taxon>
        <taxon>Aedini</taxon>
        <taxon>Aedes</taxon>
        <taxon>Stegomyia</taxon>
    </lineage>
</organism>
<dbReference type="GO" id="GO:0019894">
    <property type="term" value="F:kinesin binding"/>
    <property type="evidence" value="ECO:0007669"/>
    <property type="project" value="TreeGrafter"/>
</dbReference>
<reference evidence="12" key="3">
    <citation type="submission" date="2012-09" db="EMBL/GenBank/DDBJ databases">
        <authorList>
            <consortium name="VectorBase"/>
        </authorList>
    </citation>
    <scope>NUCLEOTIDE SEQUENCE</scope>
    <source>
        <strain evidence="12">Liverpool</strain>
    </source>
</reference>
<evidence type="ECO:0000256" key="5">
    <source>
        <dbReference type="ARBA" id="ARBA00022737"/>
    </source>
</evidence>
<keyword evidence="7 11" id="KW-0175">Coiled coil</keyword>
<dbReference type="PANTHER" id="PTHR45783">
    <property type="entry name" value="KINESIN LIGHT CHAIN"/>
    <property type="match status" value="1"/>
</dbReference>
<reference evidence="12" key="1">
    <citation type="submission" date="2005-10" db="EMBL/GenBank/DDBJ databases">
        <authorList>
            <person name="Loftus B.J."/>
            <person name="Nene V.M."/>
            <person name="Hannick L.I."/>
            <person name="Bidwell S."/>
            <person name="Haas B."/>
            <person name="Amedeo P."/>
            <person name="Orvis J."/>
            <person name="Wortman J.R."/>
            <person name="White O.R."/>
            <person name="Salzberg S."/>
            <person name="Shumway M."/>
            <person name="Koo H."/>
            <person name="Zhao Y."/>
            <person name="Holmes M."/>
            <person name="Miller J."/>
            <person name="Schatz M."/>
            <person name="Pop M."/>
            <person name="Pai G."/>
            <person name="Utterback T."/>
            <person name="Rogers Y.-H."/>
            <person name="Kravitz S."/>
            <person name="Fraser C.M."/>
        </authorList>
    </citation>
    <scope>NUCLEOTIDE SEQUENCE</scope>
    <source>
        <strain evidence="12">Liverpool</strain>
    </source>
</reference>
<dbReference type="SUPFAM" id="SSF48452">
    <property type="entry name" value="TPR-like"/>
    <property type="match status" value="2"/>
</dbReference>
<sequence length="472" mass="53355">MFPVPHSTLLMTDESLLSKMKTVKQSLEALRTELQSIRYGISSTDPISNPEKEEVINRNAQNIELGLGEAQLLVALLSHLKSIDVERQTLRIQVKGLCQETSWLRDEVKDSQQQLLEAQLKIVQLEEEKRQMEFAASIKKYDDFLEGVEFDEKFGDDPAFDLFPEDEIAERRLSKSTPTPSQHYPDYEVSPRLKTIQNLALSYASKGRYEVAVPLCKQALEDLERENGREHPDVATMLSILTMVYRDQNNLPEAIKHMNEALGIWVRCLGECHPSVAAALNNLAVLYGKNGNYKEAESLCKRALANRENVLGRYHPDVAKQLNNLALLCQNQGKHGEVELYIRRALEIFESQLGANDPNAIKTKCNLAACCLKLRKYKEADQLLRDVLVKTQDKEFDETQNGDSESINVDNTSYGKSGAWHETAVVHSPTVKSILKHMASLHQRLGNFDVASKLKHGQFRSKQEILDIVDGI</sequence>
<dbReference type="InterPro" id="IPR002151">
    <property type="entry name" value="Kinesin_light"/>
</dbReference>
<dbReference type="EMBL" id="CH477763">
    <property type="protein sequence ID" value="EAT36507.1"/>
    <property type="molecule type" value="Genomic_DNA"/>
</dbReference>
<dbReference type="GO" id="GO:0007018">
    <property type="term" value="P:microtubule-based movement"/>
    <property type="evidence" value="ECO:0007669"/>
    <property type="project" value="TreeGrafter"/>
</dbReference>
<evidence type="ECO:0000256" key="2">
    <source>
        <dbReference type="ARBA" id="ARBA00009622"/>
    </source>
</evidence>
<dbReference type="PRINTS" id="PR00381">
    <property type="entry name" value="KINESINLIGHT"/>
</dbReference>
<dbReference type="GO" id="GO:0005871">
    <property type="term" value="C:kinesin complex"/>
    <property type="evidence" value="ECO:0007669"/>
    <property type="project" value="UniProtKB-UniRule"/>
</dbReference>
<dbReference type="GO" id="GO:0005737">
    <property type="term" value="C:cytoplasm"/>
    <property type="evidence" value="ECO:0007669"/>
    <property type="project" value="TreeGrafter"/>
</dbReference>
<evidence type="ECO:0000256" key="7">
    <source>
        <dbReference type="ARBA" id="ARBA00023054"/>
    </source>
</evidence>
<dbReference type="InterPro" id="IPR019734">
    <property type="entry name" value="TPR_rpt"/>
</dbReference>
<dbReference type="PANTHER" id="PTHR45783:SF3">
    <property type="entry name" value="KINESIN LIGHT CHAIN"/>
    <property type="match status" value="1"/>
</dbReference>
<keyword evidence="8 10" id="KW-0505">Motor protein</keyword>
<name>A0A1S4G374_AEDAE</name>
<comment type="subunit">
    <text evidence="10">Oligomeric complex composed of two heavy chains and two light chains.</text>
</comment>
<keyword evidence="9 10" id="KW-0206">Cytoskeleton</keyword>
<dbReference type="AlphaFoldDB" id="A0A1S4G374"/>
<dbReference type="Proteomes" id="UP000682892">
    <property type="component" value="Unassembled WGS sequence"/>
</dbReference>
<dbReference type="Gene3D" id="1.25.40.10">
    <property type="entry name" value="Tetratricopeptide repeat domain"/>
    <property type="match status" value="1"/>
</dbReference>
<evidence type="ECO:0000256" key="1">
    <source>
        <dbReference type="ARBA" id="ARBA00004245"/>
    </source>
</evidence>
<evidence type="ECO:0000256" key="11">
    <source>
        <dbReference type="SAM" id="Coils"/>
    </source>
</evidence>
<gene>
    <name evidence="12" type="ORF">AaeL_AAEL011410</name>
</gene>
<keyword evidence="4 10" id="KW-0493">Microtubule</keyword>
<keyword evidence="5" id="KW-0677">Repeat</keyword>
<evidence type="ECO:0000256" key="8">
    <source>
        <dbReference type="ARBA" id="ARBA00023175"/>
    </source>
</evidence>
<dbReference type="Pfam" id="PF13424">
    <property type="entry name" value="TPR_12"/>
    <property type="match status" value="2"/>
</dbReference>
<comment type="function">
    <text evidence="10">Kinesin is a microtubule-associated force-producing protein that play a role in organelle transport.</text>
</comment>
<protein>
    <recommendedName>
        <fullName evidence="10">Kinesin light chain</fullName>
    </recommendedName>
</protein>
<feature type="coiled-coil region" evidence="11">
    <location>
        <begin position="108"/>
        <end position="135"/>
    </location>
</feature>
<evidence type="ECO:0000256" key="6">
    <source>
        <dbReference type="ARBA" id="ARBA00022803"/>
    </source>
</evidence>
<evidence type="ECO:0000256" key="4">
    <source>
        <dbReference type="ARBA" id="ARBA00022701"/>
    </source>
</evidence>
<evidence type="ECO:0000256" key="3">
    <source>
        <dbReference type="ARBA" id="ARBA00022490"/>
    </source>
</evidence>
<dbReference type="OMA" id="NYADYEV"/>
<comment type="similarity">
    <text evidence="2 10">Belongs to the kinesin light chain family.</text>
</comment>
<accession>A0A1S4G374</accession>
<evidence type="ECO:0000313" key="13">
    <source>
        <dbReference type="Proteomes" id="UP000682892"/>
    </source>
</evidence>
<proteinExistence type="inferred from homology"/>
<reference evidence="12" key="2">
    <citation type="journal article" date="2007" name="Science">
        <title>Genome sequence of Aedes aegypti, a major arbovirus vector.</title>
        <authorList>
            <person name="Nene V."/>
            <person name="Wortman J.R."/>
            <person name="Lawson D."/>
            <person name="Haas B."/>
            <person name="Kodira C."/>
            <person name="Tu Z.J."/>
            <person name="Loftus B."/>
            <person name="Xi Z."/>
            <person name="Megy K."/>
            <person name="Grabherr M."/>
            <person name="Ren Q."/>
            <person name="Zdobnov E.M."/>
            <person name="Lobo N.F."/>
            <person name="Campbell K.S."/>
            <person name="Brown S.E."/>
            <person name="Bonaldo M.F."/>
            <person name="Zhu J."/>
            <person name="Sinkins S.P."/>
            <person name="Hogenkamp D.G."/>
            <person name="Amedeo P."/>
            <person name="Arensburger P."/>
            <person name="Atkinson P.W."/>
            <person name="Bidwell S."/>
            <person name="Biedler J."/>
            <person name="Birney E."/>
            <person name="Bruggner R.V."/>
            <person name="Costas J."/>
            <person name="Coy M.R."/>
            <person name="Crabtree J."/>
            <person name="Crawford M."/>
            <person name="Debruyn B."/>
            <person name="Decaprio D."/>
            <person name="Eiglmeier K."/>
            <person name="Eisenstadt E."/>
            <person name="El-Dorry H."/>
            <person name="Gelbart W.M."/>
            <person name="Gomes S.L."/>
            <person name="Hammond M."/>
            <person name="Hannick L.I."/>
            <person name="Hogan J.R."/>
            <person name="Holmes M.H."/>
            <person name="Jaffe D."/>
            <person name="Johnston J.S."/>
            <person name="Kennedy R.C."/>
            <person name="Koo H."/>
            <person name="Kravitz S."/>
            <person name="Kriventseva E.V."/>
            <person name="Kulp D."/>
            <person name="Labutti K."/>
            <person name="Lee E."/>
            <person name="Li S."/>
            <person name="Lovin D.D."/>
            <person name="Mao C."/>
            <person name="Mauceli E."/>
            <person name="Menck C.F."/>
            <person name="Miller J.R."/>
            <person name="Montgomery P."/>
            <person name="Mori A."/>
            <person name="Nascimento A.L."/>
            <person name="Naveira H.F."/>
            <person name="Nusbaum C."/>
            <person name="O'leary S."/>
            <person name="Orvis J."/>
            <person name="Pertea M."/>
            <person name="Quesneville H."/>
            <person name="Reidenbach K.R."/>
            <person name="Rogers Y.H."/>
            <person name="Roth C.W."/>
            <person name="Schneider J.R."/>
            <person name="Schatz M."/>
            <person name="Shumway M."/>
            <person name="Stanke M."/>
            <person name="Stinson E.O."/>
            <person name="Tubio J.M."/>
            <person name="Vanzee J.P."/>
            <person name="Verjovski-Almeida S."/>
            <person name="Werner D."/>
            <person name="White O."/>
            <person name="Wyder S."/>
            <person name="Zeng Q."/>
            <person name="Zhao Q."/>
            <person name="Zhao Y."/>
            <person name="Hill C.A."/>
            <person name="Raikhel A.S."/>
            <person name="Soares M.B."/>
            <person name="Knudson D.L."/>
            <person name="Lee N.H."/>
            <person name="Galagan J."/>
            <person name="Salzberg S.L."/>
            <person name="Paulsen I.T."/>
            <person name="Dimopoulos G."/>
            <person name="Collins F.H."/>
            <person name="Birren B."/>
            <person name="Fraser-Liggett C.M."/>
            <person name="Severson D.W."/>
        </authorList>
    </citation>
    <scope>NUCLEOTIDE SEQUENCE [LARGE SCALE GENOMIC DNA]</scope>
    <source>
        <strain evidence="12">Liverpool</strain>
    </source>
</reference>
<evidence type="ECO:0000313" key="12">
    <source>
        <dbReference type="EMBL" id="EAT36507.1"/>
    </source>
</evidence>
<keyword evidence="3 10" id="KW-0963">Cytoplasm</keyword>
<evidence type="ECO:0000256" key="9">
    <source>
        <dbReference type="ARBA" id="ARBA00023212"/>
    </source>
</evidence>
<dbReference type="SMART" id="SM00028">
    <property type="entry name" value="TPR"/>
    <property type="match status" value="5"/>
</dbReference>
<evidence type="ECO:0000256" key="10">
    <source>
        <dbReference type="RuleBase" id="RU367020"/>
    </source>
</evidence>
<keyword evidence="6" id="KW-0802">TPR repeat</keyword>
<dbReference type="OrthoDB" id="5986190at2759"/>
<dbReference type="GO" id="GO:0005874">
    <property type="term" value="C:microtubule"/>
    <property type="evidence" value="ECO:0007669"/>
    <property type="project" value="UniProtKB-UniRule"/>
</dbReference>
<dbReference type="InterPro" id="IPR011990">
    <property type="entry name" value="TPR-like_helical_dom_sf"/>
</dbReference>
<dbReference type="HOGENOM" id="CLU_019953_0_0_1"/>
<comment type="subcellular location">
    <subcellularLocation>
        <location evidence="1 10">Cytoplasm</location>
        <location evidence="1 10">Cytoskeleton</location>
    </subcellularLocation>
</comment>